<keyword evidence="2" id="KW-0503">Monooxygenase</keyword>
<dbReference type="EMBL" id="FOXQ01000006">
    <property type="protein sequence ID" value="SFQ17473.1"/>
    <property type="molecule type" value="Genomic_DNA"/>
</dbReference>
<evidence type="ECO:0000313" key="2">
    <source>
        <dbReference type="EMBL" id="SFQ17473.1"/>
    </source>
</evidence>
<keyword evidence="1" id="KW-0812">Transmembrane</keyword>
<organism evidence="2 3">
    <name type="scientific">Parafilimonas terrae</name>
    <dbReference type="NCBI Taxonomy" id="1465490"/>
    <lineage>
        <taxon>Bacteria</taxon>
        <taxon>Pseudomonadati</taxon>
        <taxon>Bacteroidota</taxon>
        <taxon>Chitinophagia</taxon>
        <taxon>Chitinophagales</taxon>
        <taxon>Chitinophagaceae</taxon>
        <taxon>Parafilimonas</taxon>
    </lineage>
</organism>
<dbReference type="InterPro" id="IPR049574">
    <property type="entry name" value="CrtA-like"/>
</dbReference>
<evidence type="ECO:0000256" key="1">
    <source>
        <dbReference type="SAM" id="Phobius"/>
    </source>
</evidence>
<dbReference type="STRING" id="1465490.SAMN05444277_10698"/>
<dbReference type="AlphaFoldDB" id="A0A1I5WCK5"/>
<proteinExistence type="predicted"/>
<feature type="transmembrane region" description="Helical" evidence="1">
    <location>
        <begin position="14"/>
        <end position="31"/>
    </location>
</feature>
<dbReference type="CDD" id="cd21650">
    <property type="entry name" value="CrtA-like"/>
    <property type="match status" value="1"/>
</dbReference>
<accession>A0A1I5WCK5</accession>
<sequence>MYCTLIITRYPKHLSIFGFLSMALFRLPLWLNKKIKFFKLMGSGKNGTFDIHPDLNQWALLFTADDETTKAPGFLSRYWNLFRCDIKEFLLQPIEGFGLWDGKKVFGELSRETMYDGPVAVLTRATIRLSRLKNFWSNVDAVADIMPSAKGLIVSYGIGEVPWIKQATFSIWENKTAMKNFAYGLQQHKEVIHKTRSENWYKEEMFVRFRVLRIEGFNESIAIKKLTLQATYEEA</sequence>
<protein>
    <submittedName>
        <fullName evidence="2">Spheroidene monooxygenase</fullName>
    </submittedName>
</protein>
<keyword evidence="2" id="KW-0560">Oxidoreductase</keyword>
<gene>
    <name evidence="2" type="ORF">SAMN05444277_10698</name>
</gene>
<keyword evidence="3" id="KW-1185">Reference proteome</keyword>
<keyword evidence="1" id="KW-0472">Membrane</keyword>
<name>A0A1I5WCK5_9BACT</name>
<dbReference type="RefSeq" id="WP_177191884.1">
    <property type="nucleotide sequence ID" value="NZ_FOXQ01000006.1"/>
</dbReference>
<reference evidence="2 3" key="1">
    <citation type="submission" date="2016-10" db="EMBL/GenBank/DDBJ databases">
        <authorList>
            <person name="de Groot N.N."/>
        </authorList>
    </citation>
    <scope>NUCLEOTIDE SEQUENCE [LARGE SCALE GENOMIC DNA]</scope>
    <source>
        <strain evidence="2 3">DSM 28286</strain>
    </source>
</reference>
<dbReference type="GO" id="GO:0004497">
    <property type="term" value="F:monooxygenase activity"/>
    <property type="evidence" value="ECO:0007669"/>
    <property type="project" value="UniProtKB-KW"/>
</dbReference>
<evidence type="ECO:0000313" key="3">
    <source>
        <dbReference type="Proteomes" id="UP000199031"/>
    </source>
</evidence>
<keyword evidence="1" id="KW-1133">Transmembrane helix</keyword>
<dbReference type="Proteomes" id="UP000199031">
    <property type="component" value="Unassembled WGS sequence"/>
</dbReference>